<proteinExistence type="predicted"/>
<sequence length="89" mass="9903">MSIPKEFVLIKNILLTIPCYDKDVSVVLEAIVKLDLSEFQLTQEEADKPSQIMYKLTGSLSEALSKDCLATYISTALRPKDNINQLSAP</sequence>
<comment type="caution">
    <text evidence="1">The sequence shown here is derived from an EMBL/GenBank/DDBJ whole genome shotgun (WGS) entry which is preliminary data.</text>
</comment>
<dbReference type="EMBL" id="BLAY01000008">
    <property type="protein sequence ID" value="GET36087.1"/>
    <property type="molecule type" value="Genomic_DNA"/>
</dbReference>
<keyword evidence="2" id="KW-1185">Reference proteome</keyword>
<dbReference type="AlphaFoldDB" id="A0AAV3X9R9"/>
<gene>
    <name evidence="1" type="ORF">MiSe_08350</name>
</gene>
<accession>A0AAV3X9R9</accession>
<evidence type="ECO:0000313" key="2">
    <source>
        <dbReference type="Proteomes" id="UP001050975"/>
    </source>
</evidence>
<reference evidence="1" key="1">
    <citation type="submission" date="2019-10" db="EMBL/GenBank/DDBJ databases">
        <title>Draft genome sequece of Microseira wollei NIES-4236.</title>
        <authorList>
            <person name="Yamaguchi H."/>
            <person name="Suzuki S."/>
            <person name="Kawachi M."/>
        </authorList>
    </citation>
    <scope>NUCLEOTIDE SEQUENCE</scope>
    <source>
        <strain evidence="1">NIES-4236</strain>
    </source>
</reference>
<protein>
    <submittedName>
        <fullName evidence="1">Uncharacterized protein</fullName>
    </submittedName>
</protein>
<organism evidence="1 2">
    <name type="scientific">Microseira wollei NIES-4236</name>
    <dbReference type="NCBI Taxonomy" id="2530354"/>
    <lineage>
        <taxon>Bacteria</taxon>
        <taxon>Bacillati</taxon>
        <taxon>Cyanobacteriota</taxon>
        <taxon>Cyanophyceae</taxon>
        <taxon>Oscillatoriophycideae</taxon>
        <taxon>Aerosakkonematales</taxon>
        <taxon>Aerosakkonemataceae</taxon>
        <taxon>Microseira</taxon>
    </lineage>
</organism>
<name>A0AAV3X9R9_9CYAN</name>
<dbReference type="Proteomes" id="UP001050975">
    <property type="component" value="Unassembled WGS sequence"/>
</dbReference>
<dbReference type="RefSeq" id="WP_226575200.1">
    <property type="nucleotide sequence ID" value="NZ_BLAY01000008.1"/>
</dbReference>
<evidence type="ECO:0000313" key="1">
    <source>
        <dbReference type="EMBL" id="GET36087.1"/>
    </source>
</evidence>